<dbReference type="AlphaFoldDB" id="A0A562VL52"/>
<evidence type="ECO:0000259" key="1">
    <source>
        <dbReference type="SMART" id="SM01040"/>
    </source>
</evidence>
<feature type="domain" description="Bro-N" evidence="1">
    <location>
        <begin position="12"/>
        <end position="114"/>
    </location>
</feature>
<protein>
    <submittedName>
        <fullName evidence="2">BRO family protein</fullName>
    </submittedName>
</protein>
<dbReference type="Proteomes" id="UP000319449">
    <property type="component" value="Unassembled WGS sequence"/>
</dbReference>
<dbReference type="InterPro" id="IPR003497">
    <property type="entry name" value="BRO_N_domain"/>
</dbReference>
<organism evidence="2 3">
    <name type="scientific">Geobacter argillaceus</name>
    <dbReference type="NCBI Taxonomy" id="345631"/>
    <lineage>
        <taxon>Bacteria</taxon>
        <taxon>Pseudomonadati</taxon>
        <taxon>Thermodesulfobacteriota</taxon>
        <taxon>Desulfuromonadia</taxon>
        <taxon>Geobacterales</taxon>
        <taxon>Geobacteraceae</taxon>
        <taxon>Geobacter</taxon>
    </lineage>
</organism>
<evidence type="ECO:0000313" key="2">
    <source>
        <dbReference type="EMBL" id="TWJ18696.1"/>
    </source>
</evidence>
<reference evidence="2 3" key="1">
    <citation type="submission" date="2019-07" db="EMBL/GenBank/DDBJ databases">
        <title>Genomic Encyclopedia of Archaeal and Bacterial Type Strains, Phase II (KMG-II): from individual species to whole genera.</title>
        <authorList>
            <person name="Goeker M."/>
        </authorList>
    </citation>
    <scope>NUCLEOTIDE SEQUENCE [LARGE SCALE GENOMIC DNA]</scope>
    <source>
        <strain evidence="2 3">ATCC BAA-1139</strain>
    </source>
</reference>
<dbReference type="RefSeq" id="WP_145023250.1">
    <property type="nucleotide sequence ID" value="NZ_VLLN01000015.1"/>
</dbReference>
<keyword evidence="3" id="KW-1185">Reference proteome</keyword>
<evidence type="ECO:0000313" key="3">
    <source>
        <dbReference type="Proteomes" id="UP000319449"/>
    </source>
</evidence>
<proteinExistence type="predicted"/>
<dbReference type="SMART" id="SM01040">
    <property type="entry name" value="Bro-N"/>
    <property type="match status" value="1"/>
</dbReference>
<gene>
    <name evidence="2" type="ORF">JN12_02516</name>
</gene>
<dbReference type="OrthoDB" id="9814400at2"/>
<dbReference type="EMBL" id="VLLN01000015">
    <property type="protein sequence ID" value="TWJ18696.1"/>
    <property type="molecule type" value="Genomic_DNA"/>
</dbReference>
<name>A0A562VL52_9BACT</name>
<sequence length="278" mass="32116">MKNKLAIFEDYQIRRLYDEETETWYFSVVDIIRALLQQPDFQTARKYWKVLKGRLGKEGSQLVTNCYQLKMTAEDGKQRLTDVATAETLLRLTQSVPSPKAEPIKLWLAKVGYERMQDMADPARSLDRAREYWQQHGRSEKWIQQRMMGQETRNKLTDYWKDHDIKKESEFAILTNIIHQEWAGVAVKEHKKLKGLKTQNLRDHMSEAELIFTALAELSTRQIAETMAATGMKENKVAGKKGGGIARKARVDLEEKTGRSVVTGENFLPPGRKKISDK</sequence>
<accession>A0A562VL52</accession>
<comment type="caution">
    <text evidence="2">The sequence shown here is derived from an EMBL/GenBank/DDBJ whole genome shotgun (WGS) entry which is preliminary data.</text>
</comment>